<protein>
    <submittedName>
        <fullName evidence="3">Pimeloyl-ACP methyl ester carboxylesterase</fullName>
    </submittedName>
</protein>
<keyword evidence="1" id="KW-0732">Signal</keyword>
<dbReference type="OrthoDB" id="64996at2"/>
<dbReference type="AlphaFoldDB" id="A0A4R2IE29"/>
<feature type="domain" description="AB hydrolase-1" evidence="2">
    <location>
        <begin position="58"/>
        <end position="278"/>
    </location>
</feature>
<name>A0A4R2IE29_9ACTN</name>
<organism evidence="3 4">
    <name type="scientific">Kribbella antiqua</name>
    <dbReference type="NCBI Taxonomy" id="2512217"/>
    <lineage>
        <taxon>Bacteria</taxon>
        <taxon>Bacillati</taxon>
        <taxon>Actinomycetota</taxon>
        <taxon>Actinomycetes</taxon>
        <taxon>Propionibacteriales</taxon>
        <taxon>Kribbellaceae</taxon>
        <taxon>Kribbella</taxon>
    </lineage>
</organism>
<dbReference type="PANTHER" id="PTHR37017">
    <property type="entry name" value="AB HYDROLASE-1 DOMAIN-CONTAINING PROTEIN-RELATED"/>
    <property type="match status" value="1"/>
</dbReference>
<evidence type="ECO:0000313" key="4">
    <source>
        <dbReference type="Proteomes" id="UP000295573"/>
    </source>
</evidence>
<dbReference type="PANTHER" id="PTHR37017:SF11">
    <property type="entry name" value="ESTERASE_LIPASE_THIOESTERASE DOMAIN-CONTAINING PROTEIN"/>
    <property type="match status" value="1"/>
</dbReference>
<evidence type="ECO:0000259" key="2">
    <source>
        <dbReference type="Pfam" id="PF12697"/>
    </source>
</evidence>
<dbReference type="GO" id="GO:0003824">
    <property type="term" value="F:catalytic activity"/>
    <property type="evidence" value="ECO:0007669"/>
    <property type="project" value="UniProtKB-ARBA"/>
</dbReference>
<dbReference type="SUPFAM" id="SSF53474">
    <property type="entry name" value="alpha/beta-Hydrolases"/>
    <property type="match status" value="1"/>
</dbReference>
<feature type="chain" id="PRO_5020555871" evidence="1">
    <location>
        <begin position="36"/>
        <end position="290"/>
    </location>
</feature>
<comment type="caution">
    <text evidence="3">The sequence shown here is derived from an EMBL/GenBank/DDBJ whole genome shotgun (WGS) entry which is preliminary data.</text>
</comment>
<dbReference type="RefSeq" id="WP_132155293.1">
    <property type="nucleotide sequence ID" value="NZ_SLWR01000013.1"/>
</dbReference>
<dbReference type="Proteomes" id="UP000295573">
    <property type="component" value="Unassembled WGS sequence"/>
</dbReference>
<proteinExistence type="predicted"/>
<accession>A0A4R2IE29</accession>
<reference evidence="3 4" key="1">
    <citation type="journal article" date="2015" name="Stand. Genomic Sci.">
        <title>Genomic Encyclopedia of Bacterial and Archaeal Type Strains, Phase III: the genomes of soil and plant-associated and newly described type strains.</title>
        <authorList>
            <person name="Whitman W.B."/>
            <person name="Woyke T."/>
            <person name="Klenk H.P."/>
            <person name="Zhou Y."/>
            <person name="Lilburn T.G."/>
            <person name="Beck B.J."/>
            <person name="De Vos P."/>
            <person name="Vandamme P."/>
            <person name="Eisen J.A."/>
            <person name="Garrity G."/>
            <person name="Hugenholtz P."/>
            <person name="Kyrpides N.C."/>
        </authorList>
    </citation>
    <scope>NUCLEOTIDE SEQUENCE [LARGE SCALE GENOMIC DNA]</scope>
    <source>
        <strain evidence="3 4">VKM Ac-2541</strain>
    </source>
</reference>
<evidence type="ECO:0000313" key="3">
    <source>
        <dbReference type="EMBL" id="TCO42436.1"/>
    </source>
</evidence>
<gene>
    <name evidence="3" type="ORF">EV646_11358</name>
</gene>
<dbReference type="InterPro" id="IPR029058">
    <property type="entry name" value="AB_hydrolase_fold"/>
</dbReference>
<dbReference type="Pfam" id="PF12697">
    <property type="entry name" value="Abhydrolase_6"/>
    <property type="match status" value="1"/>
</dbReference>
<dbReference type="Gene3D" id="3.40.50.1820">
    <property type="entry name" value="alpha/beta hydrolase"/>
    <property type="match status" value="1"/>
</dbReference>
<dbReference type="EMBL" id="SLWR01000013">
    <property type="protein sequence ID" value="TCO42436.1"/>
    <property type="molecule type" value="Genomic_DNA"/>
</dbReference>
<dbReference type="InterPro" id="IPR000073">
    <property type="entry name" value="AB_hydrolase_1"/>
</dbReference>
<sequence>MTHSHRKPLTFIGALVAVFALVGVLLTSANPPAKAAKAAAATPQGQSQVSSRSTKPTIVLVHGAWADASGWTSELQALRANGYEAIALANPLRGLASDAAYIRSVLDTIDGPVVLVGHSYGGAVISGAATGAGNVKALVYVAAFVPDEGEPVGFLARLNPGSLVTDDALLARPYPTPSGGTDVDLYLRAEIFHRAFAADLPTETTRLMWATQRPLAASAFSEPAGPAAWRTIPSWYLLATEDKTIPPKTQEYMAGRAHATTIRVRASHVAMMSRPAATTNLILAAARAVS</sequence>
<evidence type="ECO:0000256" key="1">
    <source>
        <dbReference type="SAM" id="SignalP"/>
    </source>
</evidence>
<keyword evidence="4" id="KW-1185">Reference proteome</keyword>
<feature type="signal peptide" evidence="1">
    <location>
        <begin position="1"/>
        <end position="35"/>
    </location>
</feature>
<dbReference type="InterPro" id="IPR052897">
    <property type="entry name" value="Sec-Metab_Biosynth_Hydrolase"/>
</dbReference>